<organism evidence="1 2">
    <name type="scientific">Blattamonas nauphoetae</name>
    <dbReference type="NCBI Taxonomy" id="2049346"/>
    <lineage>
        <taxon>Eukaryota</taxon>
        <taxon>Metamonada</taxon>
        <taxon>Preaxostyla</taxon>
        <taxon>Oxymonadida</taxon>
        <taxon>Blattamonas</taxon>
    </lineage>
</organism>
<dbReference type="EMBL" id="JARBJD010000406">
    <property type="protein sequence ID" value="KAK2942477.1"/>
    <property type="molecule type" value="Genomic_DNA"/>
</dbReference>
<evidence type="ECO:0000313" key="2">
    <source>
        <dbReference type="Proteomes" id="UP001281761"/>
    </source>
</evidence>
<proteinExistence type="predicted"/>
<sequence>MMRVSKVWGETRDMTTEQVESSILFLRSDADKLWGLDLAEDASSRHRSISLLHFLLGRASRTADSTVFVGQSGEDDLGCGGAETRCGTVEWSAKEAAGSVVDIVVVSSGLLSSPIVLSNADVQIAPDLGRFYPFAVSLDTPSSAPTSMISVGRNSVLLLCSLSMSFSLAASIDRSSFRQDNALAAFLGVHTLFHTISNTSFLSSTFTSSAFVLSACHSLSIRPTTVTNITFESSFLVGTSSQIATLDLTVSNNTLKQNSSLFALSIIPKTTSADTPSIHISSSSFSSSPTTPTPLFVSRQTAL</sequence>
<comment type="caution">
    <text evidence="1">The sequence shown here is derived from an EMBL/GenBank/DDBJ whole genome shotgun (WGS) entry which is preliminary data.</text>
</comment>
<keyword evidence="2" id="KW-1185">Reference proteome</keyword>
<reference evidence="1 2" key="1">
    <citation type="journal article" date="2022" name="bioRxiv">
        <title>Genomics of Preaxostyla Flagellates Illuminates Evolutionary Transitions and the Path Towards Mitochondrial Loss.</title>
        <authorList>
            <person name="Novak L.V.F."/>
            <person name="Treitli S.C."/>
            <person name="Pyrih J."/>
            <person name="Halakuc P."/>
            <person name="Pipaliya S.V."/>
            <person name="Vacek V."/>
            <person name="Brzon O."/>
            <person name="Soukal P."/>
            <person name="Eme L."/>
            <person name="Dacks J.B."/>
            <person name="Karnkowska A."/>
            <person name="Elias M."/>
            <person name="Hampl V."/>
        </authorList>
    </citation>
    <scope>NUCLEOTIDE SEQUENCE [LARGE SCALE GENOMIC DNA]</scope>
    <source>
        <strain evidence="1">NAU3</strain>
        <tissue evidence="1">Gut</tissue>
    </source>
</reference>
<accession>A0ABQ9WUS1</accession>
<gene>
    <name evidence="1" type="ORF">BLNAU_22623</name>
</gene>
<evidence type="ECO:0000313" key="1">
    <source>
        <dbReference type="EMBL" id="KAK2942477.1"/>
    </source>
</evidence>
<dbReference type="Proteomes" id="UP001281761">
    <property type="component" value="Unassembled WGS sequence"/>
</dbReference>
<name>A0ABQ9WUS1_9EUKA</name>
<protein>
    <submittedName>
        <fullName evidence="1">Uncharacterized protein</fullName>
    </submittedName>
</protein>